<dbReference type="SUPFAM" id="SSF110849">
    <property type="entry name" value="ParB/Sulfiredoxin"/>
    <property type="match status" value="1"/>
</dbReference>
<dbReference type="SMART" id="SM00470">
    <property type="entry name" value="ParB"/>
    <property type="match status" value="1"/>
</dbReference>
<accession>A0A0F9ST66</accession>
<feature type="domain" description="ParB-like N-terminal" evidence="2">
    <location>
        <begin position="13"/>
        <end position="101"/>
    </location>
</feature>
<comment type="caution">
    <text evidence="3">The sequence shown here is derived from an EMBL/GenBank/DDBJ whole genome shotgun (WGS) entry which is preliminary data.</text>
</comment>
<evidence type="ECO:0000259" key="2">
    <source>
        <dbReference type="SMART" id="SM00470"/>
    </source>
</evidence>
<evidence type="ECO:0000256" key="1">
    <source>
        <dbReference type="SAM" id="MobiDB-lite"/>
    </source>
</evidence>
<dbReference type="InterPro" id="IPR036086">
    <property type="entry name" value="ParB/Sulfiredoxin_sf"/>
</dbReference>
<gene>
    <name evidence="3" type="ORF">LCGC14_0435440</name>
</gene>
<reference evidence="3" key="1">
    <citation type="journal article" date="2015" name="Nature">
        <title>Complex archaea that bridge the gap between prokaryotes and eukaryotes.</title>
        <authorList>
            <person name="Spang A."/>
            <person name="Saw J.H."/>
            <person name="Jorgensen S.L."/>
            <person name="Zaremba-Niedzwiedzka K."/>
            <person name="Martijn J."/>
            <person name="Lind A.E."/>
            <person name="van Eijk R."/>
            <person name="Schleper C."/>
            <person name="Guy L."/>
            <person name="Ettema T.J."/>
        </authorList>
    </citation>
    <scope>NUCLEOTIDE SEQUENCE</scope>
</reference>
<proteinExistence type="predicted"/>
<sequence length="284" mass="31782">MKKPRQPPASRFVSVPIDKITVGERQAEFQPEWAAAIAATLPDMGLKQPIEIAAQGDGYRLIAGFHRLEAAKLAGWADIPARIVHLDDANEKASMAIHEAMENLMRRDITALDRCAHLAAAKDAHDQLYPKASKRGPKTRHDAEFGASMPQFSFSKTVARQVGLQGRQVNRLVATWNGLSAKSRIRLRGTNLADKQSELFELSHMVPQMQSLVIDWLLAKPPAATSVADASAKIHEKPGPTPEERRRERYRRTMQEMPEDELDGILDGLEDRVRDFAERKGWIK</sequence>
<dbReference type="PANTHER" id="PTHR33375:SF1">
    <property type="entry name" value="CHROMOSOME-PARTITIONING PROTEIN PARB-RELATED"/>
    <property type="match status" value="1"/>
</dbReference>
<feature type="compositionally biased region" description="Basic and acidic residues" evidence="1">
    <location>
        <begin position="232"/>
        <end position="254"/>
    </location>
</feature>
<dbReference type="AlphaFoldDB" id="A0A0F9ST66"/>
<name>A0A0F9ST66_9ZZZZ</name>
<dbReference type="InterPro" id="IPR050336">
    <property type="entry name" value="Chromosome_partition/occlusion"/>
</dbReference>
<protein>
    <recommendedName>
        <fullName evidence="2">ParB-like N-terminal domain-containing protein</fullName>
    </recommendedName>
</protein>
<dbReference type="InterPro" id="IPR003115">
    <property type="entry name" value="ParB_N"/>
</dbReference>
<dbReference type="GO" id="GO:0005694">
    <property type="term" value="C:chromosome"/>
    <property type="evidence" value="ECO:0007669"/>
    <property type="project" value="TreeGrafter"/>
</dbReference>
<dbReference type="EMBL" id="LAZR01000413">
    <property type="protein sequence ID" value="KKN69999.1"/>
    <property type="molecule type" value="Genomic_DNA"/>
</dbReference>
<dbReference type="Gene3D" id="3.90.1530.30">
    <property type="match status" value="1"/>
</dbReference>
<feature type="region of interest" description="Disordered" evidence="1">
    <location>
        <begin position="228"/>
        <end position="264"/>
    </location>
</feature>
<organism evidence="3">
    <name type="scientific">marine sediment metagenome</name>
    <dbReference type="NCBI Taxonomy" id="412755"/>
    <lineage>
        <taxon>unclassified sequences</taxon>
        <taxon>metagenomes</taxon>
        <taxon>ecological metagenomes</taxon>
    </lineage>
</organism>
<dbReference type="Pfam" id="PF02195">
    <property type="entry name" value="ParB_N"/>
    <property type="match status" value="1"/>
</dbReference>
<dbReference type="GO" id="GO:0007059">
    <property type="term" value="P:chromosome segregation"/>
    <property type="evidence" value="ECO:0007669"/>
    <property type="project" value="TreeGrafter"/>
</dbReference>
<dbReference type="PANTHER" id="PTHR33375">
    <property type="entry name" value="CHROMOSOME-PARTITIONING PROTEIN PARB-RELATED"/>
    <property type="match status" value="1"/>
</dbReference>
<evidence type="ECO:0000313" key="3">
    <source>
        <dbReference type="EMBL" id="KKN69999.1"/>
    </source>
</evidence>